<proteinExistence type="predicted"/>
<evidence type="ECO:0000313" key="1">
    <source>
        <dbReference type="EMBL" id="KAF0911344.1"/>
    </source>
</evidence>
<name>A0A6G1DGM9_9ORYZ</name>
<keyword evidence="2" id="KW-1185">Reference proteome</keyword>
<accession>A0A6G1DGM9</accession>
<dbReference type="AlphaFoldDB" id="A0A6G1DGM9"/>
<gene>
    <name evidence="1" type="ORF">E2562_008232</name>
</gene>
<dbReference type="Proteomes" id="UP000479710">
    <property type="component" value="Unassembled WGS sequence"/>
</dbReference>
<comment type="caution">
    <text evidence="1">The sequence shown here is derived from an EMBL/GenBank/DDBJ whole genome shotgun (WGS) entry which is preliminary data.</text>
</comment>
<dbReference type="EMBL" id="SPHZ02000006">
    <property type="protein sequence ID" value="KAF0911344.1"/>
    <property type="molecule type" value="Genomic_DNA"/>
</dbReference>
<reference evidence="1 2" key="1">
    <citation type="submission" date="2019-11" db="EMBL/GenBank/DDBJ databases">
        <title>Whole genome sequence of Oryza granulata.</title>
        <authorList>
            <person name="Li W."/>
        </authorList>
    </citation>
    <scope>NUCLEOTIDE SEQUENCE [LARGE SCALE GENOMIC DNA]</scope>
    <source>
        <strain evidence="2">cv. Menghai</strain>
        <tissue evidence="1">Leaf</tissue>
    </source>
</reference>
<protein>
    <submittedName>
        <fullName evidence="1">Uncharacterized protein</fullName>
    </submittedName>
</protein>
<organism evidence="1 2">
    <name type="scientific">Oryza meyeriana var. granulata</name>
    <dbReference type="NCBI Taxonomy" id="110450"/>
    <lineage>
        <taxon>Eukaryota</taxon>
        <taxon>Viridiplantae</taxon>
        <taxon>Streptophyta</taxon>
        <taxon>Embryophyta</taxon>
        <taxon>Tracheophyta</taxon>
        <taxon>Spermatophyta</taxon>
        <taxon>Magnoliopsida</taxon>
        <taxon>Liliopsida</taxon>
        <taxon>Poales</taxon>
        <taxon>Poaceae</taxon>
        <taxon>BOP clade</taxon>
        <taxon>Oryzoideae</taxon>
        <taxon>Oryzeae</taxon>
        <taxon>Oryzinae</taxon>
        <taxon>Oryza</taxon>
        <taxon>Oryza meyeriana</taxon>
    </lineage>
</organism>
<evidence type="ECO:0000313" key="2">
    <source>
        <dbReference type="Proteomes" id="UP000479710"/>
    </source>
</evidence>
<sequence>MALNSRQAGQEMQRYRDSLAEEDQAFRLEPANEGRRIPLGIDGALAGTVVWRDAGGFPGHEFVRYVYVRTPACGALPGPDAARCGPWPRKKTY</sequence>